<sequence length="145" mass="16201">MHFQTLFAAILALTATTLTLASPCRKKGPFSHPSDCGKDAKWNARKRQCDCINPDTKWSQDSKRCSCRTPGKVLNRKGECVCGTDQLSLWMQTFDRNNENGCAGPHLVFNPKGIRLDYRYVEGPKSKKKEETESPPITARPVIAS</sequence>
<feature type="chain" id="PRO_5019097836" description="Extracellular membrane protein CFEM domain-containing protein" evidence="2">
    <location>
        <begin position="22"/>
        <end position="145"/>
    </location>
</feature>
<keyword evidence="4" id="KW-1185">Reference proteome</keyword>
<evidence type="ECO:0008006" key="5">
    <source>
        <dbReference type="Google" id="ProtNLM"/>
    </source>
</evidence>
<evidence type="ECO:0000256" key="2">
    <source>
        <dbReference type="SAM" id="SignalP"/>
    </source>
</evidence>
<feature type="region of interest" description="Disordered" evidence="1">
    <location>
        <begin position="124"/>
        <end position="145"/>
    </location>
</feature>
<gene>
    <name evidence="3" type="ORF">BHE90_000676</name>
</gene>
<accession>A0A430M9Y8</accession>
<evidence type="ECO:0000313" key="4">
    <source>
        <dbReference type="Proteomes" id="UP000287124"/>
    </source>
</evidence>
<keyword evidence="2" id="KW-0732">Signal</keyword>
<proteinExistence type="predicted"/>
<dbReference type="Proteomes" id="UP000287124">
    <property type="component" value="Unassembled WGS sequence"/>
</dbReference>
<dbReference type="AlphaFoldDB" id="A0A430M9Y8"/>
<protein>
    <recommendedName>
        <fullName evidence="5">Extracellular membrane protein CFEM domain-containing protein</fullName>
    </recommendedName>
</protein>
<name>A0A430M9Y8_9HYPO</name>
<comment type="caution">
    <text evidence="3">The sequence shown here is derived from an EMBL/GenBank/DDBJ whole genome shotgun (WGS) entry which is preliminary data.</text>
</comment>
<reference evidence="3 4" key="1">
    <citation type="submission" date="2017-06" db="EMBL/GenBank/DDBJ databases">
        <title>Comparative genomic analysis of Ambrosia Fusariam Clade fungi.</title>
        <authorList>
            <person name="Stajich J.E."/>
            <person name="Carrillo J."/>
            <person name="Kijimoto T."/>
            <person name="Eskalen A."/>
            <person name="O'Donnell K."/>
            <person name="Kasson M."/>
        </authorList>
    </citation>
    <scope>NUCLEOTIDE SEQUENCE [LARGE SCALE GENOMIC DNA]</scope>
    <source>
        <strain evidence="3 4">UCR1854</strain>
    </source>
</reference>
<dbReference type="EMBL" id="MIKF01000005">
    <property type="protein sequence ID" value="RTE84738.1"/>
    <property type="molecule type" value="Genomic_DNA"/>
</dbReference>
<evidence type="ECO:0000256" key="1">
    <source>
        <dbReference type="SAM" id="MobiDB-lite"/>
    </source>
</evidence>
<organism evidence="3 4">
    <name type="scientific">Fusarium euwallaceae</name>
    <dbReference type="NCBI Taxonomy" id="1147111"/>
    <lineage>
        <taxon>Eukaryota</taxon>
        <taxon>Fungi</taxon>
        <taxon>Dikarya</taxon>
        <taxon>Ascomycota</taxon>
        <taxon>Pezizomycotina</taxon>
        <taxon>Sordariomycetes</taxon>
        <taxon>Hypocreomycetidae</taxon>
        <taxon>Hypocreales</taxon>
        <taxon>Nectriaceae</taxon>
        <taxon>Fusarium</taxon>
        <taxon>Fusarium solani species complex</taxon>
    </lineage>
</organism>
<evidence type="ECO:0000313" key="3">
    <source>
        <dbReference type="EMBL" id="RTE84738.1"/>
    </source>
</evidence>
<feature type="signal peptide" evidence="2">
    <location>
        <begin position="1"/>
        <end position="21"/>
    </location>
</feature>